<dbReference type="Proteomes" id="UP000284702">
    <property type="component" value="Unassembled WGS sequence"/>
</dbReference>
<dbReference type="EMBL" id="MZMZ02005936">
    <property type="protein sequence ID" value="RQM11594.1"/>
    <property type="molecule type" value="Genomic_DNA"/>
</dbReference>
<gene>
    <name evidence="1" type="ORF">B5M09_004798</name>
</gene>
<evidence type="ECO:0000313" key="2">
    <source>
        <dbReference type="Proteomes" id="UP000284702"/>
    </source>
</evidence>
<organism evidence="1 2">
    <name type="scientific">Aphanomyces astaci</name>
    <name type="common">Crayfish plague agent</name>
    <dbReference type="NCBI Taxonomy" id="112090"/>
    <lineage>
        <taxon>Eukaryota</taxon>
        <taxon>Sar</taxon>
        <taxon>Stramenopiles</taxon>
        <taxon>Oomycota</taxon>
        <taxon>Saprolegniomycetes</taxon>
        <taxon>Saprolegniales</taxon>
        <taxon>Verrucalvaceae</taxon>
        <taxon>Aphanomyces</taxon>
    </lineage>
</organism>
<evidence type="ECO:0000313" key="1">
    <source>
        <dbReference type="EMBL" id="RQM11594.1"/>
    </source>
</evidence>
<sequence length="167" mass="19234">MGRYLFLRDISVVMVYQYAGVLDNGLSFHQLEYRNPSKITPGDLMCALLNRRNHPKPHPRNWPSTQACKPDARRTIQSSRLNTGDLCNWDLPALSFYWRAICYTLHANVRKHRIQKTWDAHCRTCPDSLDTQEHRFGLTHPHRPGSGSLTHDLLLATQARHPQSLAP</sequence>
<dbReference type="VEuPathDB" id="FungiDB:H257_15465"/>
<reference evidence="1" key="1">
    <citation type="submission" date="2018-07" db="EMBL/GenBank/DDBJ databases">
        <title>Annotation of Aphanomyces astaci genome assembly.</title>
        <authorList>
            <person name="Studholme D.J."/>
        </authorList>
    </citation>
    <scope>NUCLEOTIDE SEQUENCE [LARGE SCALE GENOMIC DNA]</scope>
    <source>
        <strain evidence="1">Pc</strain>
    </source>
</reference>
<protein>
    <submittedName>
        <fullName evidence="1">Uncharacterized protein</fullName>
    </submittedName>
</protein>
<accession>A0A425C3J2</accession>
<comment type="caution">
    <text evidence="1">The sequence shown here is derived from an EMBL/GenBank/DDBJ whole genome shotgun (WGS) entry which is preliminary data.</text>
</comment>
<dbReference type="AlphaFoldDB" id="A0A425C3J2"/>
<keyword evidence="2" id="KW-1185">Reference proteome</keyword>
<proteinExistence type="predicted"/>
<name>A0A425C3J2_APHAT</name>